<proteinExistence type="inferred from homology"/>
<organism evidence="6 7">
    <name type="scientific">Porites evermanni</name>
    <dbReference type="NCBI Taxonomy" id="104178"/>
    <lineage>
        <taxon>Eukaryota</taxon>
        <taxon>Metazoa</taxon>
        <taxon>Cnidaria</taxon>
        <taxon>Anthozoa</taxon>
        <taxon>Hexacorallia</taxon>
        <taxon>Scleractinia</taxon>
        <taxon>Fungiina</taxon>
        <taxon>Poritidae</taxon>
        <taxon>Porites</taxon>
    </lineage>
</organism>
<evidence type="ECO:0000313" key="6">
    <source>
        <dbReference type="EMBL" id="CAH3177244.1"/>
    </source>
</evidence>
<dbReference type="Pfam" id="PF03645">
    <property type="entry name" value="Tctex-1"/>
    <property type="match status" value="1"/>
</dbReference>
<dbReference type="EMBL" id="CALNXI010001796">
    <property type="protein sequence ID" value="CAH3177244.1"/>
    <property type="molecule type" value="Genomic_DNA"/>
</dbReference>
<dbReference type="InterPro" id="IPR012677">
    <property type="entry name" value="Nucleotide-bd_a/b_plait_sf"/>
</dbReference>
<dbReference type="Pfam" id="PF00076">
    <property type="entry name" value="RRM_1"/>
    <property type="match status" value="3"/>
</dbReference>
<dbReference type="PRINTS" id="PR00961">
    <property type="entry name" value="HUDSXLRNA"/>
</dbReference>
<protein>
    <recommendedName>
        <fullName evidence="5">RRM domain-containing protein</fullName>
    </recommendedName>
</protein>
<dbReference type="Gene3D" id="3.30.1140.40">
    <property type="entry name" value="Tctex-1"/>
    <property type="match status" value="1"/>
</dbReference>
<evidence type="ECO:0000256" key="1">
    <source>
        <dbReference type="ARBA" id="ARBA00005361"/>
    </source>
</evidence>
<dbReference type="InterPro" id="IPR000504">
    <property type="entry name" value="RRM_dom"/>
</dbReference>
<dbReference type="InterPro" id="IPR035979">
    <property type="entry name" value="RBD_domain_sf"/>
</dbReference>
<evidence type="ECO:0000256" key="4">
    <source>
        <dbReference type="PROSITE-ProRule" id="PRU00176"/>
    </source>
</evidence>
<keyword evidence="7" id="KW-1185">Reference proteome</keyword>
<name>A0ABN8RCX8_9CNID</name>
<evidence type="ECO:0000259" key="5">
    <source>
        <dbReference type="PROSITE" id="PS50102"/>
    </source>
</evidence>
<comment type="similarity">
    <text evidence="1">Belongs to the dynein light chain Tctex-type family.</text>
</comment>
<feature type="domain" description="RRM" evidence="5">
    <location>
        <begin position="17"/>
        <end position="94"/>
    </location>
</feature>
<feature type="domain" description="RRM" evidence="5">
    <location>
        <begin position="102"/>
        <end position="180"/>
    </location>
</feature>
<evidence type="ECO:0000256" key="2">
    <source>
        <dbReference type="ARBA" id="ARBA00022737"/>
    </source>
</evidence>
<dbReference type="Proteomes" id="UP001159427">
    <property type="component" value="Unassembled WGS sequence"/>
</dbReference>
<evidence type="ECO:0000313" key="7">
    <source>
        <dbReference type="Proteomes" id="UP001159427"/>
    </source>
</evidence>
<dbReference type="PROSITE" id="PS50102">
    <property type="entry name" value="RRM"/>
    <property type="match status" value="3"/>
</dbReference>
<dbReference type="CDD" id="cd21451">
    <property type="entry name" value="DLC-like_TCTEX1D"/>
    <property type="match status" value="1"/>
</dbReference>
<dbReference type="SUPFAM" id="SSF54928">
    <property type="entry name" value="RNA-binding domain, RBD"/>
    <property type="match status" value="3"/>
</dbReference>
<dbReference type="InterPro" id="IPR038586">
    <property type="entry name" value="Tctex-1-like_sf"/>
</dbReference>
<reference evidence="6 7" key="1">
    <citation type="submission" date="2022-05" db="EMBL/GenBank/DDBJ databases">
        <authorList>
            <consortium name="Genoscope - CEA"/>
            <person name="William W."/>
        </authorList>
    </citation>
    <scope>NUCLEOTIDE SEQUENCE [LARGE SCALE GENOMIC DNA]</scope>
</reference>
<comment type="caution">
    <text evidence="6">The sequence shown here is derived from an EMBL/GenBank/DDBJ whole genome shotgun (WGS) entry which is preliminary data.</text>
</comment>
<keyword evidence="2" id="KW-0677">Repeat</keyword>
<dbReference type="InterPro" id="IPR005334">
    <property type="entry name" value="Tctex-1-like"/>
</dbReference>
<dbReference type="Gene3D" id="3.30.70.330">
    <property type="match status" value="3"/>
</dbReference>
<dbReference type="PANTHER" id="PTHR10352">
    <property type="entry name" value="EUKARYOTIC TRANSLATION INITIATION FACTOR 3 SUBUNIT G"/>
    <property type="match status" value="1"/>
</dbReference>
<accession>A0ABN8RCX8</accession>
<sequence>MAEVLSSNGITNDREKKHVIVNYLPGDITEVLLQAMFASCGAITGVRLMRDKSGVSLGYAFVNYSNEVDAARAIERFDGHQMGAKKIRVSYARPSSEEIKNANLYIAGLPKSTSEDELRAWFSVYGTIISSKVLTLETGESRGVGFIRFDKRSEAQEAIDSLNGKKLLDGTNLVVRFANPPKGTQTPQVSPNISQGPMVGNEPLRPALNHGGIGPIRHESPNHRFSPFGQVPPRPNDVRQPFNMNSFPEPQNCPCVFVYGLPQQKEDKEPLNELLLYRLFSPHGAILSIHAKEGSAYAFVNMMKYEEAVKAVGNLNGYYLQQHNTHLQLGFELQSLRVFKKRSKELSVMTRPRKRAYENSDISSTRSVSKDDLIILQPACKLQDLKIQDTIEEVLRTNLRDVSFASWNSEARCDALSKIIQQKLCGIQHQFSDLAVVVLIGGVDDTGIVKASHKVWKPEYDSFASAWYKNDSLFAVGTVFATYATRNI</sequence>
<feature type="domain" description="RRM" evidence="5">
    <location>
        <begin position="254"/>
        <end position="334"/>
    </location>
</feature>
<dbReference type="InterPro" id="IPR002343">
    <property type="entry name" value="Hud_Sxl_RNA"/>
</dbReference>
<keyword evidence="3 4" id="KW-0694">RNA-binding</keyword>
<dbReference type="SMART" id="SM00360">
    <property type="entry name" value="RRM"/>
    <property type="match status" value="3"/>
</dbReference>
<evidence type="ECO:0000256" key="3">
    <source>
        <dbReference type="ARBA" id="ARBA00022884"/>
    </source>
</evidence>
<gene>
    <name evidence="6" type="ORF">PEVE_00011050</name>
</gene>